<reference evidence="2" key="1">
    <citation type="journal article" date="2019" name="Sci. Rep.">
        <title>Draft genome of Tanacetum cinerariifolium, the natural source of mosquito coil.</title>
        <authorList>
            <person name="Yamashiro T."/>
            <person name="Shiraishi A."/>
            <person name="Satake H."/>
            <person name="Nakayama K."/>
        </authorList>
    </citation>
    <scope>NUCLEOTIDE SEQUENCE</scope>
</reference>
<dbReference type="AlphaFoldDB" id="A0A6L2NHK7"/>
<proteinExistence type="predicted"/>
<sequence length="589" mass="66845">MVVQDEVKQKGDSNSVVYNNFIDKQHRAKKFDVANFVMVDLRKKLQADTHNKLKMKIVMFAWFLSVDYKKTLYSLYQNCRQSTQTVTEYAEEFMRLASCNQLSESDGQQVAWFNNGLRYDIQAIVSLQTTWTIDEGVRITLKAEETIKKHGTGSSMYKTKTDTNQSSTSQSGGDAQVDHSKSTHKVDGGKKKTTTITTSTHAINKSSINPYARPVGAASIPKKITVDLKGKAIADLNNVATTKTGWTTTCNLLFKKKTSSLPLESITLLVLLAFEVLNFFAIFFSDQGKKHQKTGGNQPPWPHQELHPTNVPTAMQQCGMRKEITTETRIETQHSHFVANKNQLGAFMDTDSEEGVDGTIVGSLIRILDADSAIAKAFWMARDWCHADATTNVELRLLSERTRSKQYNSPIVIEVAALIINDFGDREPIRDIVVCKKDSWPKSISELHPSYMALQYPLLFLFGEDSYHEKILYHTNKGKRKTTRDYVTMKEYYTYVIQYRKYQQTTLHRGGRCKATIDIDDIISTELLSLTDDPARYKVVSDYMLREPCGRIIDPEHHVTLLDTDCLPALLQKEGIDVAMFTDWFDLSE</sequence>
<accession>A0A6L2NHK7</accession>
<evidence type="ECO:0008006" key="3">
    <source>
        <dbReference type="Google" id="ProtNLM"/>
    </source>
</evidence>
<dbReference type="PANTHER" id="PTHR45786:SF74">
    <property type="entry name" value="ATP-DEPENDENT DNA HELICASE"/>
    <property type="match status" value="1"/>
</dbReference>
<feature type="region of interest" description="Disordered" evidence="1">
    <location>
        <begin position="152"/>
        <end position="198"/>
    </location>
</feature>
<dbReference type="EMBL" id="BKCJ010008928">
    <property type="protein sequence ID" value="GEU84592.1"/>
    <property type="molecule type" value="Genomic_DNA"/>
</dbReference>
<gene>
    <name evidence="2" type="ORF">Tci_056570</name>
</gene>
<organism evidence="2">
    <name type="scientific">Tanacetum cinerariifolium</name>
    <name type="common">Dalmatian daisy</name>
    <name type="synonym">Chrysanthemum cinerariifolium</name>
    <dbReference type="NCBI Taxonomy" id="118510"/>
    <lineage>
        <taxon>Eukaryota</taxon>
        <taxon>Viridiplantae</taxon>
        <taxon>Streptophyta</taxon>
        <taxon>Embryophyta</taxon>
        <taxon>Tracheophyta</taxon>
        <taxon>Spermatophyta</taxon>
        <taxon>Magnoliopsida</taxon>
        <taxon>eudicotyledons</taxon>
        <taxon>Gunneridae</taxon>
        <taxon>Pentapetalae</taxon>
        <taxon>asterids</taxon>
        <taxon>campanulids</taxon>
        <taxon>Asterales</taxon>
        <taxon>Asteraceae</taxon>
        <taxon>Asteroideae</taxon>
        <taxon>Anthemideae</taxon>
        <taxon>Anthemidinae</taxon>
        <taxon>Tanacetum</taxon>
    </lineage>
</organism>
<feature type="compositionally biased region" description="Polar residues" evidence="1">
    <location>
        <begin position="152"/>
        <end position="173"/>
    </location>
</feature>
<name>A0A6L2NHK7_TANCI</name>
<feature type="compositionally biased region" description="Basic and acidic residues" evidence="1">
    <location>
        <begin position="176"/>
        <end position="190"/>
    </location>
</feature>
<evidence type="ECO:0000313" key="2">
    <source>
        <dbReference type="EMBL" id="GEU84592.1"/>
    </source>
</evidence>
<comment type="caution">
    <text evidence="2">The sequence shown here is derived from an EMBL/GenBank/DDBJ whole genome shotgun (WGS) entry which is preliminary data.</text>
</comment>
<evidence type="ECO:0000256" key="1">
    <source>
        <dbReference type="SAM" id="MobiDB-lite"/>
    </source>
</evidence>
<protein>
    <recommendedName>
        <fullName evidence="3">Retrotransposon gag domain-containing protein</fullName>
    </recommendedName>
</protein>
<dbReference type="PANTHER" id="PTHR45786">
    <property type="entry name" value="DNA BINDING PROTEIN-LIKE"/>
    <property type="match status" value="1"/>
</dbReference>